<evidence type="ECO:0000313" key="4">
    <source>
        <dbReference type="Proteomes" id="UP000187209"/>
    </source>
</evidence>
<proteinExistence type="inferred from homology"/>
<reference evidence="3 4" key="1">
    <citation type="submission" date="2016-11" db="EMBL/GenBank/DDBJ databases">
        <title>The macronuclear genome of Stentor coeruleus: a giant cell with tiny introns.</title>
        <authorList>
            <person name="Slabodnick M."/>
            <person name="Ruby J.G."/>
            <person name="Reiff S.B."/>
            <person name="Swart E.C."/>
            <person name="Gosai S."/>
            <person name="Prabakaran S."/>
            <person name="Witkowska E."/>
            <person name="Larue G.E."/>
            <person name="Fisher S."/>
            <person name="Freeman R.M."/>
            <person name="Gunawardena J."/>
            <person name="Chu W."/>
            <person name="Stover N.A."/>
            <person name="Gregory B.D."/>
            <person name="Nowacki M."/>
            <person name="Derisi J."/>
            <person name="Roy S.W."/>
            <person name="Marshall W.F."/>
            <person name="Sood P."/>
        </authorList>
    </citation>
    <scope>NUCLEOTIDE SEQUENCE [LARGE SCALE GENOMIC DNA]</scope>
    <source>
        <strain evidence="3">WM001</strain>
    </source>
</reference>
<evidence type="ECO:0000256" key="1">
    <source>
        <dbReference type="ARBA" id="ARBA00025788"/>
    </source>
</evidence>
<dbReference type="AlphaFoldDB" id="A0A1R2CBH1"/>
<dbReference type="InterPro" id="IPR010400">
    <property type="entry name" value="PITH_dom"/>
</dbReference>
<dbReference type="InterPro" id="IPR037047">
    <property type="entry name" value="PITH_dom_sf"/>
</dbReference>
<dbReference type="OrthoDB" id="2635at2759"/>
<evidence type="ECO:0000313" key="3">
    <source>
        <dbReference type="EMBL" id="OMJ86364.1"/>
    </source>
</evidence>
<name>A0A1R2CBH1_9CILI</name>
<gene>
    <name evidence="3" type="ORF">SteCoe_12154</name>
</gene>
<comment type="caution">
    <text evidence="3">The sequence shown here is derived from an EMBL/GenBank/DDBJ whole genome shotgun (WGS) entry which is preliminary data.</text>
</comment>
<dbReference type="PANTHER" id="PTHR12175">
    <property type="entry name" value="AD039 HT014 THIOREDOXIN FAMILY TRP26"/>
    <property type="match status" value="1"/>
</dbReference>
<dbReference type="PANTHER" id="PTHR12175:SF1">
    <property type="entry name" value="PITH DOMAIN-CONTAINING PROTEIN 1"/>
    <property type="match status" value="1"/>
</dbReference>
<dbReference type="InterPro" id="IPR008979">
    <property type="entry name" value="Galactose-bd-like_sf"/>
</dbReference>
<keyword evidence="4" id="KW-1185">Reference proteome</keyword>
<dbReference type="GO" id="GO:0005737">
    <property type="term" value="C:cytoplasm"/>
    <property type="evidence" value="ECO:0007669"/>
    <property type="project" value="UniProtKB-ARBA"/>
</dbReference>
<dbReference type="Gene3D" id="2.60.120.470">
    <property type="entry name" value="PITH domain"/>
    <property type="match status" value="1"/>
</dbReference>
<protein>
    <recommendedName>
        <fullName evidence="2">PITH domain-containing protein</fullName>
    </recommendedName>
</protein>
<dbReference type="Pfam" id="PF06201">
    <property type="entry name" value="PITH"/>
    <property type="match status" value="1"/>
</dbReference>
<evidence type="ECO:0000259" key="2">
    <source>
        <dbReference type="PROSITE" id="PS51532"/>
    </source>
</evidence>
<dbReference type="EMBL" id="MPUH01000208">
    <property type="protein sequence ID" value="OMJ86364.1"/>
    <property type="molecule type" value="Genomic_DNA"/>
</dbReference>
<dbReference type="InterPro" id="IPR045099">
    <property type="entry name" value="PITH1-like"/>
</dbReference>
<comment type="similarity">
    <text evidence="1">Belongs to the PITHD1 family.</text>
</comment>
<dbReference type="PROSITE" id="PS51532">
    <property type="entry name" value="PITH"/>
    <property type="match status" value="1"/>
</dbReference>
<accession>A0A1R2CBH1</accession>
<sequence>MSHGPGLCECHTTATDIDPTGNDLLSSIYLDAVTCLNERYPKSGRNVFKIQENKLESDIVLQSYEGDPELLLYIPFTCPVKVLSICVIGGGNGSTPPEMRIFKNHDHLDFSNVATMTPVQTFDILENPYGDIEYPTRVSKFTNTNSLYLHFPRSTGADYIELSYIGIKGESSNYKRTAIIAVYESKPMPEDHKAWDEASGQHQVR</sequence>
<dbReference type="SUPFAM" id="SSF49785">
    <property type="entry name" value="Galactose-binding domain-like"/>
    <property type="match status" value="1"/>
</dbReference>
<organism evidence="3 4">
    <name type="scientific">Stentor coeruleus</name>
    <dbReference type="NCBI Taxonomy" id="5963"/>
    <lineage>
        <taxon>Eukaryota</taxon>
        <taxon>Sar</taxon>
        <taxon>Alveolata</taxon>
        <taxon>Ciliophora</taxon>
        <taxon>Postciliodesmatophora</taxon>
        <taxon>Heterotrichea</taxon>
        <taxon>Heterotrichida</taxon>
        <taxon>Stentoridae</taxon>
        <taxon>Stentor</taxon>
    </lineage>
</organism>
<feature type="domain" description="PITH" evidence="2">
    <location>
        <begin position="13"/>
        <end position="187"/>
    </location>
</feature>
<dbReference type="Proteomes" id="UP000187209">
    <property type="component" value="Unassembled WGS sequence"/>
</dbReference>